<gene>
    <name evidence="2" type="ORF">AVDCRST_MAG57-936</name>
</gene>
<reference evidence="2" key="1">
    <citation type="submission" date="2020-02" db="EMBL/GenBank/DDBJ databases">
        <authorList>
            <person name="Meier V. D."/>
        </authorList>
    </citation>
    <scope>NUCLEOTIDE SEQUENCE</scope>
    <source>
        <strain evidence="2">AVDCRST_MAG57</strain>
    </source>
</reference>
<sequence>RGVRPADRPQPGDPVHDRRHGGARLDRAAGLLPGRGEDAARRAVQARGLDRQAVQLGDGDGERPLRHPGARRLRLHERVPGRPVLPRRQDPGDRRGDLGGAADAHRPLSRRRL</sequence>
<name>A0A6J4HQ49_9ACTN</name>
<dbReference type="EMBL" id="CADCTI010000086">
    <property type="protein sequence ID" value="CAA9227998.1"/>
    <property type="molecule type" value="Genomic_DNA"/>
</dbReference>
<protein>
    <submittedName>
        <fullName evidence="2">Isovaleryl-CoA dehydrogenase</fullName>
        <ecNumber evidence="2">1.3.8.4</ecNumber>
    </submittedName>
</protein>
<feature type="non-terminal residue" evidence="2">
    <location>
        <position position="1"/>
    </location>
</feature>
<evidence type="ECO:0000256" key="1">
    <source>
        <dbReference type="SAM" id="MobiDB-lite"/>
    </source>
</evidence>
<proteinExistence type="predicted"/>
<evidence type="ECO:0000313" key="2">
    <source>
        <dbReference type="EMBL" id="CAA9227998.1"/>
    </source>
</evidence>
<keyword evidence="2" id="KW-0560">Oxidoreductase</keyword>
<accession>A0A6J4HQ49</accession>
<feature type="non-terminal residue" evidence="2">
    <location>
        <position position="113"/>
    </location>
</feature>
<feature type="compositionally biased region" description="Basic and acidic residues" evidence="1">
    <location>
        <begin position="87"/>
        <end position="97"/>
    </location>
</feature>
<dbReference type="AlphaFoldDB" id="A0A6J4HQ49"/>
<feature type="region of interest" description="Disordered" evidence="1">
    <location>
        <begin position="1"/>
        <end position="113"/>
    </location>
</feature>
<feature type="compositionally biased region" description="Basic residues" evidence="1">
    <location>
        <begin position="66"/>
        <end position="75"/>
    </location>
</feature>
<dbReference type="GO" id="GO:0008470">
    <property type="term" value="F:3-methylbutanoyl-CoA dehydrogenase activity"/>
    <property type="evidence" value="ECO:0007669"/>
    <property type="project" value="UniProtKB-EC"/>
</dbReference>
<dbReference type="EC" id="1.3.8.4" evidence="2"/>
<organism evidence="2">
    <name type="scientific">uncultured Blastococcus sp</name>
    <dbReference type="NCBI Taxonomy" id="217144"/>
    <lineage>
        <taxon>Bacteria</taxon>
        <taxon>Bacillati</taxon>
        <taxon>Actinomycetota</taxon>
        <taxon>Actinomycetes</taxon>
        <taxon>Geodermatophilales</taxon>
        <taxon>Geodermatophilaceae</taxon>
        <taxon>Blastococcus</taxon>
        <taxon>environmental samples</taxon>
    </lineage>
</organism>